<dbReference type="InterPro" id="IPR047769">
    <property type="entry name" value="MFS_ArsJ"/>
</dbReference>
<dbReference type="SUPFAM" id="SSF103473">
    <property type="entry name" value="MFS general substrate transporter"/>
    <property type="match status" value="1"/>
</dbReference>
<proteinExistence type="predicted"/>
<dbReference type="EMBL" id="SDHX01000001">
    <property type="protein sequence ID" value="RXK54696.1"/>
    <property type="molecule type" value="Genomic_DNA"/>
</dbReference>
<keyword evidence="2 4" id="KW-1133">Transmembrane helix</keyword>
<keyword evidence="6" id="KW-1185">Reference proteome</keyword>
<feature type="transmembrane region" description="Helical" evidence="4">
    <location>
        <begin position="198"/>
        <end position="218"/>
    </location>
</feature>
<dbReference type="NCBIfam" id="NF033734">
    <property type="entry name" value="MFS_ArsJ"/>
    <property type="match status" value="1"/>
</dbReference>
<evidence type="ECO:0000256" key="1">
    <source>
        <dbReference type="ARBA" id="ARBA00022692"/>
    </source>
</evidence>
<evidence type="ECO:0000256" key="3">
    <source>
        <dbReference type="ARBA" id="ARBA00023136"/>
    </source>
</evidence>
<feature type="transmembrane region" description="Helical" evidence="4">
    <location>
        <begin position="404"/>
        <end position="421"/>
    </location>
</feature>
<feature type="transmembrane region" description="Helical" evidence="4">
    <location>
        <begin position="239"/>
        <end position="261"/>
    </location>
</feature>
<protein>
    <submittedName>
        <fullName evidence="5">Organoarsenical effux MFS transporter ArsJ</fullName>
    </submittedName>
</protein>
<keyword evidence="1 4" id="KW-0812">Transmembrane</keyword>
<keyword evidence="3 4" id="KW-0472">Membrane</keyword>
<feature type="transmembrane region" description="Helical" evidence="4">
    <location>
        <begin position="65"/>
        <end position="88"/>
    </location>
</feature>
<comment type="caution">
    <text evidence="5">The sequence shown here is derived from an EMBL/GenBank/DDBJ whole genome shotgun (WGS) entry which is preliminary data.</text>
</comment>
<feature type="transmembrane region" description="Helical" evidence="4">
    <location>
        <begin position="304"/>
        <end position="328"/>
    </location>
</feature>
<gene>
    <name evidence="5" type="primary">arsJ</name>
    <name evidence="5" type="ORF">ESB00_02020</name>
</gene>
<feature type="transmembrane region" description="Helical" evidence="4">
    <location>
        <begin position="373"/>
        <end position="398"/>
    </location>
</feature>
<feature type="transmembrane region" description="Helical" evidence="4">
    <location>
        <begin position="95"/>
        <end position="115"/>
    </location>
</feature>
<accession>A0A4Q1C7B1</accession>
<evidence type="ECO:0000313" key="5">
    <source>
        <dbReference type="EMBL" id="RXK54696.1"/>
    </source>
</evidence>
<dbReference type="AlphaFoldDB" id="A0A4Q1C7B1"/>
<dbReference type="Gene3D" id="1.20.1250.20">
    <property type="entry name" value="MFS general substrate transporter like domains"/>
    <property type="match status" value="1"/>
</dbReference>
<organism evidence="5 6">
    <name type="scientific">Oleiharenicola lentus</name>
    <dbReference type="NCBI Taxonomy" id="2508720"/>
    <lineage>
        <taxon>Bacteria</taxon>
        <taxon>Pseudomonadati</taxon>
        <taxon>Verrucomicrobiota</taxon>
        <taxon>Opitutia</taxon>
        <taxon>Opitutales</taxon>
        <taxon>Opitutaceae</taxon>
        <taxon>Oleiharenicola</taxon>
    </lineage>
</organism>
<feature type="transmembrane region" description="Helical" evidence="4">
    <location>
        <begin position="273"/>
        <end position="292"/>
    </location>
</feature>
<feature type="transmembrane region" description="Helical" evidence="4">
    <location>
        <begin position="334"/>
        <end position="361"/>
    </location>
</feature>
<dbReference type="GO" id="GO:0022857">
    <property type="term" value="F:transmembrane transporter activity"/>
    <property type="evidence" value="ECO:0007669"/>
    <property type="project" value="InterPro"/>
</dbReference>
<dbReference type="InterPro" id="IPR011701">
    <property type="entry name" value="MFS"/>
</dbReference>
<evidence type="ECO:0000313" key="6">
    <source>
        <dbReference type="Proteomes" id="UP000290218"/>
    </source>
</evidence>
<evidence type="ECO:0000256" key="2">
    <source>
        <dbReference type="ARBA" id="ARBA00022989"/>
    </source>
</evidence>
<sequence>MTTSGATPTAWPNSRARSRVRSDRPAYSAVNLRNYIIVTGAYWGFTLTDGALRMLVLLHFFNLGYSPVTLAFLFLLYEFFGIVTNLLGGWIASRMGLRVTLVGGLALQVAALGLLSLLDPQWPERFSVAWVMLSQALSGIAKDLTKMSSKSAIKVLVPADAKGTLFRWVAVLTGSKNALKGAGFFLGAFLLATAGFKGALWLMAGALAAVWLGSWISLPRELGKAKGKAGWRDLFAKSRAINVLCTARFFLFGARDIWFVVGVPVFLRGVLGWSFWQVGTFMACWVIGYGLIQGAAPAILRGRAPAGGTAAAIAFALTAVSAAIPLGLAAGWPAGGVVVGGLALFGAVFALNSAVHSYLILDYTDGDKVALNVGFYYMANAGGRLVGCLLSGVLYQAAGLTGCLWGTVVFAALAALVALSLPRTAEHPERLTVATPTADGD</sequence>
<dbReference type="OrthoDB" id="186809at2"/>
<dbReference type="PANTHER" id="PTHR23547">
    <property type="entry name" value="MAJOR FACILITATOR SUPERFAMILY DOMAIN, GENERAL SUBSTRATE TRANSPORTER"/>
    <property type="match status" value="1"/>
</dbReference>
<name>A0A4Q1C7B1_9BACT</name>
<dbReference type="Pfam" id="PF07690">
    <property type="entry name" value="MFS_1"/>
    <property type="match status" value="1"/>
</dbReference>
<dbReference type="Proteomes" id="UP000290218">
    <property type="component" value="Unassembled WGS sequence"/>
</dbReference>
<dbReference type="PANTHER" id="PTHR23547:SF1">
    <property type="entry name" value="MAJOR FACILITATOR SUPERFAMILY MFS_1"/>
    <property type="match status" value="1"/>
</dbReference>
<dbReference type="InterPro" id="IPR036259">
    <property type="entry name" value="MFS_trans_sf"/>
</dbReference>
<evidence type="ECO:0000256" key="4">
    <source>
        <dbReference type="SAM" id="Phobius"/>
    </source>
</evidence>
<reference evidence="5 6" key="1">
    <citation type="submission" date="2019-01" db="EMBL/GenBank/DDBJ databases">
        <title>Lacunisphaera sp. strain TWA-58.</title>
        <authorList>
            <person name="Chen W.-M."/>
        </authorList>
    </citation>
    <scope>NUCLEOTIDE SEQUENCE [LARGE SCALE GENOMIC DNA]</scope>
    <source>
        <strain evidence="5 6">TWA-58</strain>
    </source>
</reference>